<keyword evidence="2" id="KW-1185">Reference proteome</keyword>
<name>A0A183LE12_9TREM</name>
<evidence type="ECO:0000313" key="2">
    <source>
        <dbReference type="Proteomes" id="UP000277204"/>
    </source>
</evidence>
<gene>
    <name evidence="1" type="ORF">SMRZ_LOCUS2037</name>
</gene>
<organism evidence="1 2">
    <name type="scientific">Schistosoma margrebowiei</name>
    <dbReference type="NCBI Taxonomy" id="48269"/>
    <lineage>
        <taxon>Eukaryota</taxon>
        <taxon>Metazoa</taxon>
        <taxon>Spiralia</taxon>
        <taxon>Lophotrochozoa</taxon>
        <taxon>Platyhelminthes</taxon>
        <taxon>Trematoda</taxon>
        <taxon>Digenea</taxon>
        <taxon>Strigeidida</taxon>
        <taxon>Schistosomatoidea</taxon>
        <taxon>Schistosomatidae</taxon>
        <taxon>Schistosoma</taxon>
    </lineage>
</organism>
<evidence type="ECO:0000313" key="1">
    <source>
        <dbReference type="EMBL" id="VDO53680.1"/>
    </source>
</evidence>
<dbReference type="AlphaFoldDB" id="A0A183LE12"/>
<protein>
    <submittedName>
        <fullName evidence="1">Uncharacterized protein</fullName>
    </submittedName>
</protein>
<dbReference type="Proteomes" id="UP000277204">
    <property type="component" value="Unassembled WGS sequence"/>
</dbReference>
<proteinExistence type="predicted"/>
<sequence>MNEEKKRWFKSKLVDIANQYFVSSTPKSNILSKEHLIALRNIKQNNEVMILQPEKGSGVVLMNTADYVAKMKSILDDRLRFKIDKSKKDLTDSTEKRITDMLRELLKEKMIDNSTYNDLRSRGLRLPHMYGLPKVHKHDVPLRPILSMINSPYHKVACWLAAKLETTPKLAHSSASSGR</sequence>
<accession>A0A183LE12</accession>
<dbReference type="EMBL" id="UZAI01000499">
    <property type="protein sequence ID" value="VDO53680.1"/>
    <property type="molecule type" value="Genomic_DNA"/>
</dbReference>
<reference evidence="1 2" key="1">
    <citation type="submission" date="2018-11" db="EMBL/GenBank/DDBJ databases">
        <authorList>
            <consortium name="Pathogen Informatics"/>
        </authorList>
    </citation>
    <scope>NUCLEOTIDE SEQUENCE [LARGE SCALE GENOMIC DNA]</scope>
    <source>
        <strain evidence="1 2">Zambia</strain>
    </source>
</reference>